<dbReference type="InterPro" id="IPR008271">
    <property type="entry name" value="Ser/Thr_kinase_AS"/>
</dbReference>
<evidence type="ECO:0000256" key="4">
    <source>
        <dbReference type="ARBA" id="ARBA00022741"/>
    </source>
</evidence>
<evidence type="ECO:0000256" key="10">
    <source>
        <dbReference type="SAM" id="MobiDB-lite"/>
    </source>
</evidence>
<keyword evidence="6 9" id="KW-0067">ATP-binding</keyword>
<dbReference type="GO" id="GO:0005524">
    <property type="term" value="F:ATP binding"/>
    <property type="evidence" value="ECO:0007669"/>
    <property type="project" value="UniProtKB-UniRule"/>
</dbReference>
<dbReference type="InterPro" id="IPR017441">
    <property type="entry name" value="Protein_kinase_ATP_BS"/>
</dbReference>
<dbReference type="GO" id="GO:0005634">
    <property type="term" value="C:nucleus"/>
    <property type="evidence" value="ECO:0007669"/>
    <property type="project" value="TreeGrafter"/>
</dbReference>
<dbReference type="STRING" id="1314781.A0A165MW83"/>
<sequence length="552" mass="59902">MASPSNHDEEDWEDYQPGGYHPVRIGDTFHDGRYLVVRKLGWGHFSTVWLAKDHKTDRHVALKVVKSADRYTETALDEVQLLARVQRPLSSPSTPHTGRVHIVQLVEHFFHTGPHGRHVCMVFEVLGESLLSVVRRYAAHGVPLLLVKQIAKQILLGLDYLHVHCSIVHTDLKPENVLVAIDDVEDVIRAELDTSSGSAPPMVTGVPPSDGRGGNRTPRGESIAIAITGSQPLSASASPSSSASSTNLDRWAFAMSRLQVGGSESQGEKSGVSTPVTPPDAEPLIVKTKPQQTAAGQSALTQALAQTSAAPKTPAALNTNTSAPASTAPSASAFTEPPTPTSAVSQSHPGRSGLSENHTHPHAADAPSVADASDEDTETMTVKIADLGNATWIERHFTEDIQTRQYRSPEVILGAEWGPSADLWSAACIIFELITGGDYLFDPSAGQRFTKDDDHLAMIIELIGMFPKRVALGGRYSARFFHRNGELKHITKLRMWPLEDVLREKYCMPAEEAASLAGFLEPMLRLDPRKRASAGEMLKSPWLEGIRIPGEV</sequence>
<accession>A0A165MW83</accession>
<dbReference type="PROSITE" id="PS00107">
    <property type="entry name" value="PROTEIN_KINASE_ATP"/>
    <property type="match status" value="1"/>
</dbReference>
<proteinExistence type="predicted"/>
<evidence type="ECO:0000256" key="8">
    <source>
        <dbReference type="ARBA" id="ARBA00048679"/>
    </source>
</evidence>
<dbReference type="InParanoid" id="A0A165MW83"/>
<dbReference type="OrthoDB" id="2649at2759"/>
<dbReference type="EC" id="2.7.11.1" evidence="1"/>
<dbReference type="FunFam" id="1.10.510.10:FF:000409">
    <property type="entry name" value="CMGC/SRPK protein kinase"/>
    <property type="match status" value="1"/>
</dbReference>
<dbReference type="SMART" id="SM00220">
    <property type="entry name" value="S_TKc"/>
    <property type="match status" value="1"/>
</dbReference>
<feature type="compositionally biased region" description="Low complexity" evidence="10">
    <location>
        <begin position="291"/>
        <end position="336"/>
    </location>
</feature>
<keyword evidence="3" id="KW-0808">Transferase</keyword>
<evidence type="ECO:0000259" key="11">
    <source>
        <dbReference type="PROSITE" id="PS50011"/>
    </source>
</evidence>
<dbReference type="InterPro" id="IPR051334">
    <property type="entry name" value="SRPK"/>
</dbReference>
<evidence type="ECO:0000313" key="13">
    <source>
        <dbReference type="Proteomes" id="UP000077266"/>
    </source>
</evidence>
<comment type="catalytic activity">
    <reaction evidence="7">
        <text>L-threonyl-[protein] + ATP = O-phospho-L-threonyl-[protein] + ADP + H(+)</text>
        <dbReference type="Rhea" id="RHEA:46608"/>
        <dbReference type="Rhea" id="RHEA-COMP:11060"/>
        <dbReference type="Rhea" id="RHEA-COMP:11605"/>
        <dbReference type="ChEBI" id="CHEBI:15378"/>
        <dbReference type="ChEBI" id="CHEBI:30013"/>
        <dbReference type="ChEBI" id="CHEBI:30616"/>
        <dbReference type="ChEBI" id="CHEBI:61977"/>
        <dbReference type="ChEBI" id="CHEBI:456216"/>
        <dbReference type="EC" id="2.7.11.1"/>
    </reaction>
</comment>
<dbReference type="PROSITE" id="PS00108">
    <property type="entry name" value="PROTEIN_KINASE_ST"/>
    <property type="match status" value="1"/>
</dbReference>
<feature type="region of interest" description="Disordered" evidence="10">
    <location>
        <begin position="260"/>
        <end position="377"/>
    </location>
</feature>
<evidence type="ECO:0000313" key="12">
    <source>
        <dbReference type="EMBL" id="KZV99851.1"/>
    </source>
</evidence>
<evidence type="ECO:0000256" key="3">
    <source>
        <dbReference type="ARBA" id="ARBA00022679"/>
    </source>
</evidence>
<reference evidence="12 13" key="1">
    <citation type="journal article" date="2016" name="Mol. Biol. Evol.">
        <title>Comparative Genomics of Early-Diverging Mushroom-Forming Fungi Provides Insights into the Origins of Lignocellulose Decay Capabilities.</title>
        <authorList>
            <person name="Nagy L.G."/>
            <person name="Riley R."/>
            <person name="Tritt A."/>
            <person name="Adam C."/>
            <person name="Daum C."/>
            <person name="Floudas D."/>
            <person name="Sun H."/>
            <person name="Yadav J.S."/>
            <person name="Pangilinan J."/>
            <person name="Larsson K.H."/>
            <person name="Matsuura K."/>
            <person name="Barry K."/>
            <person name="Labutti K."/>
            <person name="Kuo R."/>
            <person name="Ohm R.A."/>
            <person name="Bhattacharya S.S."/>
            <person name="Shirouzu T."/>
            <person name="Yoshinaga Y."/>
            <person name="Martin F.M."/>
            <person name="Grigoriev I.V."/>
            <person name="Hibbett D.S."/>
        </authorList>
    </citation>
    <scope>NUCLEOTIDE SEQUENCE [LARGE SCALE GENOMIC DNA]</scope>
    <source>
        <strain evidence="12 13">HHB12029</strain>
    </source>
</reference>
<evidence type="ECO:0000256" key="2">
    <source>
        <dbReference type="ARBA" id="ARBA00022527"/>
    </source>
</evidence>
<dbReference type="Gene3D" id="3.30.200.20">
    <property type="entry name" value="Phosphorylase Kinase, domain 1"/>
    <property type="match status" value="1"/>
</dbReference>
<dbReference type="Proteomes" id="UP000077266">
    <property type="component" value="Unassembled WGS sequence"/>
</dbReference>
<keyword evidence="5 12" id="KW-0418">Kinase</keyword>
<dbReference type="GO" id="GO:0004674">
    <property type="term" value="F:protein serine/threonine kinase activity"/>
    <property type="evidence" value="ECO:0007669"/>
    <property type="project" value="UniProtKB-KW"/>
</dbReference>
<dbReference type="AlphaFoldDB" id="A0A165MW83"/>
<dbReference type="InterPro" id="IPR000719">
    <property type="entry name" value="Prot_kinase_dom"/>
</dbReference>
<dbReference type="PROSITE" id="PS50011">
    <property type="entry name" value="PROTEIN_KINASE_DOM"/>
    <property type="match status" value="1"/>
</dbReference>
<dbReference type="GO" id="GO:0005737">
    <property type="term" value="C:cytoplasm"/>
    <property type="evidence" value="ECO:0007669"/>
    <property type="project" value="TreeGrafter"/>
</dbReference>
<gene>
    <name evidence="12" type="ORF">EXIGLDRAFT_640193</name>
</gene>
<feature type="domain" description="Protein kinase" evidence="11">
    <location>
        <begin position="34"/>
        <end position="543"/>
    </location>
</feature>
<comment type="catalytic activity">
    <reaction evidence="8">
        <text>L-seryl-[protein] + ATP = O-phospho-L-seryl-[protein] + ADP + H(+)</text>
        <dbReference type="Rhea" id="RHEA:17989"/>
        <dbReference type="Rhea" id="RHEA-COMP:9863"/>
        <dbReference type="Rhea" id="RHEA-COMP:11604"/>
        <dbReference type="ChEBI" id="CHEBI:15378"/>
        <dbReference type="ChEBI" id="CHEBI:29999"/>
        <dbReference type="ChEBI" id="CHEBI:30616"/>
        <dbReference type="ChEBI" id="CHEBI:83421"/>
        <dbReference type="ChEBI" id="CHEBI:456216"/>
        <dbReference type="EC" id="2.7.11.1"/>
    </reaction>
</comment>
<keyword evidence="2" id="KW-0723">Serine/threonine-protein kinase</keyword>
<dbReference type="PANTHER" id="PTHR47634">
    <property type="entry name" value="PROTEIN KINASE DOMAIN-CONTAINING PROTEIN-RELATED"/>
    <property type="match status" value="1"/>
</dbReference>
<organism evidence="12 13">
    <name type="scientific">Exidia glandulosa HHB12029</name>
    <dbReference type="NCBI Taxonomy" id="1314781"/>
    <lineage>
        <taxon>Eukaryota</taxon>
        <taxon>Fungi</taxon>
        <taxon>Dikarya</taxon>
        <taxon>Basidiomycota</taxon>
        <taxon>Agaricomycotina</taxon>
        <taxon>Agaricomycetes</taxon>
        <taxon>Auriculariales</taxon>
        <taxon>Exidiaceae</taxon>
        <taxon>Exidia</taxon>
    </lineage>
</organism>
<evidence type="ECO:0000256" key="1">
    <source>
        <dbReference type="ARBA" id="ARBA00012513"/>
    </source>
</evidence>
<name>A0A165MW83_EXIGL</name>
<dbReference type="Pfam" id="PF00069">
    <property type="entry name" value="Pkinase"/>
    <property type="match status" value="2"/>
</dbReference>
<evidence type="ECO:0000256" key="9">
    <source>
        <dbReference type="PROSITE-ProRule" id="PRU10141"/>
    </source>
</evidence>
<evidence type="ECO:0000256" key="6">
    <source>
        <dbReference type="ARBA" id="ARBA00022840"/>
    </source>
</evidence>
<dbReference type="EMBL" id="KV425906">
    <property type="protein sequence ID" value="KZV99851.1"/>
    <property type="molecule type" value="Genomic_DNA"/>
</dbReference>
<evidence type="ECO:0000256" key="5">
    <source>
        <dbReference type="ARBA" id="ARBA00022777"/>
    </source>
</evidence>
<keyword evidence="4 9" id="KW-0547">Nucleotide-binding</keyword>
<evidence type="ECO:0000256" key="7">
    <source>
        <dbReference type="ARBA" id="ARBA00047899"/>
    </source>
</evidence>
<dbReference type="PANTHER" id="PTHR47634:SF9">
    <property type="entry name" value="PROTEIN KINASE DOMAIN-CONTAINING PROTEIN-RELATED"/>
    <property type="match status" value="1"/>
</dbReference>
<dbReference type="Gene3D" id="1.10.510.10">
    <property type="entry name" value="Transferase(Phosphotransferase) domain 1"/>
    <property type="match status" value="2"/>
</dbReference>
<dbReference type="SUPFAM" id="SSF56112">
    <property type="entry name" value="Protein kinase-like (PK-like)"/>
    <property type="match status" value="1"/>
</dbReference>
<dbReference type="GO" id="GO:0050684">
    <property type="term" value="P:regulation of mRNA processing"/>
    <property type="evidence" value="ECO:0007669"/>
    <property type="project" value="TreeGrafter"/>
</dbReference>
<feature type="region of interest" description="Disordered" evidence="10">
    <location>
        <begin position="192"/>
        <end position="219"/>
    </location>
</feature>
<dbReference type="InterPro" id="IPR011009">
    <property type="entry name" value="Kinase-like_dom_sf"/>
</dbReference>
<protein>
    <recommendedName>
        <fullName evidence="1">non-specific serine/threonine protein kinase</fullName>
        <ecNumber evidence="1">2.7.11.1</ecNumber>
    </recommendedName>
</protein>
<feature type="binding site" evidence="9">
    <location>
        <position position="63"/>
    </location>
    <ligand>
        <name>ATP</name>
        <dbReference type="ChEBI" id="CHEBI:30616"/>
    </ligand>
</feature>
<keyword evidence="13" id="KW-1185">Reference proteome</keyword>
<dbReference type="GO" id="GO:0000245">
    <property type="term" value="P:spliceosomal complex assembly"/>
    <property type="evidence" value="ECO:0007669"/>
    <property type="project" value="TreeGrafter"/>
</dbReference>
<dbReference type="FunCoup" id="A0A165MW83">
    <property type="interactions" value="348"/>
</dbReference>